<dbReference type="SUPFAM" id="SSF56784">
    <property type="entry name" value="HAD-like"/>
    <property type="match status" value="1"/>
</dbReference>
<dbReference type="RefSeq" id="XP_004180453.1">
    <property type="nucleotide sequence ID" value="XM_004180405.1"/>
</dbReference>
<dbReference type="PANTHER" id="PTHR28181:SF2">
    <property type="entry name" value="PHOSPHORIC MONOESTER HYDROLASE"/>
    <property type="match status" value="1"/>
</dbReference>
<evidence type="ECO:0008006" key="4">
    <source>
        <dbReference type="Google" id="ProtNLM"/>
    </source>
</evidence>
<dbReference type="GO" id="GO:0052646">
    <property type="term" value="P:alditol phosphate metabolic process"/>
    <property type="evidence" value="ECO:0007669"/>
    <property type="project" value="EnsemblFungi"/>
</dbReference>
<dbReference type="OMA" id="VPFHEFD"/>
<dbReference type="AlphaFoldDB" id="I2H3I2"/>
<dbReference type="InterPro" id="IPR023214">
    <property type="entry name" value="HAD_sf"/>
</dbReference>
<dbReference type="NCBIfam" id="TIGR01489">
    <property type="entry name" value="DKMTPPase-SF"/>
    <property type="match status" value="1"/>
</dbReference>
<dbReference type="InterPro" id="IPR036412">
    <property type="entry name" value="HAD-like_sf"/>
</dbReference>
<dbReference type="GO" id="GO:0110130">
    <property type="term" value="F:ribitol-5-phosphatase activity"/>
    <property type="evidence" value="ECO:0007669"/>
    <property type="project" value="EnsemblFungi"/>
</dbReference>
<dbReference type="NCBIfam" id="TIGR01488">
    <property type="entry name" value="HAD-SF-IB"/>
    <property type="match status" value="1"/>
</dbReference>
<dbReference type="Gene3D" id="3.90.1470.20">
    <property type="match status" value="1"/>
</dbReference>
<dbReference type="eggNOG" id="ENOG502QRU0">
    <property type="taxonomic scope" value="Eukaryota"/>
</dbReference>
<dbReference type="GO" id="GO:0050286">
    <property type="term" value="F:sorbitol-6-phosphatase activity"/>
    <property type="evidence" value="ECO:0007669"/>
    <property type="project" value="EnsemblFungi"/>
</dbReference>
<dbReference type="InterPro" id="IPR006384">
    <property type="entry name" value="HAD_hydro_PyrdxlP_Pase-like"/>
</dbReference>
<accession>I2H3I2</accession>
<dbReference type="OrthoDB" id="10014216at2759"/>
<dbReference type="Pfam" id="PF12710">
    <property type="entry name" value="HAD"/>
    <property type="match status" value="1"/>
</dbReference>
<keyword evidence="3" id="KW-1185">Reference proteome</keyword>
<proteinExistence type="predicted"/>
<dbReference type="Proteomes" id="UP000002866">
    <property type="component" value="Chromosome 4"/>
</dbReference>
<gene>
    <name evidence="2" type="primary">TBLA0D04380</name>
    <name evidence="2" type="ORF">TBLA_0D04380</name>
</gene>
<evidence type="ECO:0000313" key="2">
    <source>
        <dbReference type="EMBL" id="CCH60934.1"/>
    </source>
</evidence>
<dbReference type="InParanoid" id="I2H3I2"/>
<dbReference type="HOGENOM" id="CLU_058495_1_0_1"/>
<dbReference type="STRING" id="1071380.I2H3I2"/>
<reference evidence="2 3" key="1">
    <citation type="journal article" date="2011" name="Proc. Natl. Acad. Sci. U.S.A.">
        <title>Evolutionary erosion of yeast sex chromosomes by mating-type switching accidents.</title>
        <authorList>
            <person name="Gordon J.L."/>
            <person name="Armisen D."/>
            <person name="Proux-Wera E."/>
            <person name="Oheigeartaigh S.S."/>
            <person name="Byrne K.P."/>
            <person name="Wolfe K.H."/>
        </authorList>
    </citation>
    <scope>NUCLEOTIDE SEQUENCE [LARGE SCALE GENOMIC DNA]</scope>
    <source>
        <strain evidence="3">ATCC 34711 / CBS 6284 / DSM 70876 / NBRC 10599 / NRRL Y-10934 / UCD 77-7</strain>
    </source>
</reference>
<dbReference type="GeneID" id="14496125"/>
<sequence length="240" mass="27207">MVKAVIFSDFDGTITLQDSNDFLVDNKGMGKNDRLKLFEGVLNGTKNFRDIFSDMLGSLNLTQEEGIEFLKENIELDPGFKKTFLWAQENNVPLIVVSSGTVPVIRALLTKMIGSDIEKLDIVSNDLEVNESNHWTVLYRDSTPHGHDKSKTIDDYKSKYESQLVEGEERPVYFYCGDGISDLTAAKECDLLFAKAGKDLITFCKKQNVPYHEFNTWDDILRSMKAVLNGEKTVKELMEN</sequence>
<dbReference type="Gene3D" id="3.40.50.1000">
    <property type="entry name" value="HAD superfamily/HAD-like"/>
    <property type="match status" value="1"/>
</dbReference>
<keyword evidence="1" id="KW-0378">Hydrolase</keyword>
<dbReference type="InterPro" id="IPR050849">
    <property type="entry name" value="HAD-like_hydrolase_phosphatase"/>
</dbReference>
<evidence type="ECO:0000256" key="1">
    <source>
        <dbReference type="ARBA" id="ARBA00022801"/>
    </source>
</evidence>
<dbReference type="EMBL" id="HE806319">
    <property type="protein sequence ID" value="CCH60934.1"/>
    <property type="molecule type" value="Genomic_DNA"/>
</dbReference>
<dbReference type="GO" id="GO:0000121">
    <property type="term" value="F:sn-glycerol 1-phosphatase activity"/>
    <property type="evidence" value="ECO:0007669"/>
    <property type="project" value="EnsemblFungi"/>
</dbReference>
<protein>
    <recommendedName>
        <fullName evidence="4">Phosphatase</fullName>
    </recommendedName>
</protein>
<dbReference type="KEGG" id="tbl:TBLA_0D04380"/>
<dbReference type="GO" id="GO:0043136">
    <property type="term" value="F:sn-glycerol 3-phosphatase activity"/>
    <property type="evidence" value="ECO:0007669"/>
    <property type="project" value="EnsemblFungi"/>
</dbReference>
<name>I2H3I2_HENB6</name>
<evidence type="ECO:0000313" key="3">
    <source>
        <dbReference type="Proteomes" id="UP000002866"/>
    </source>
</evidence>
<dbReference type="FunCoup" id="I2H3I2">
    <property type="interactions" value="53"/>
</dbReference>
<organism evidence="2 3">
    <name type="scientific">Henningerozyma blattae (strain ATCC 34711 / CBS 6284 / DSM 70876 / NBRC 10599 / NRRL Y-10934 / UCD 77-7)</name>
    <name type="common">Yeast</name>
    <name type="synonym">Tetrapisispora blattae</name>
    <dbReference type="NCBI Taxonomy" id="1071380"/>
    <lineage>
        <taxon>Eukaryota</taxon>
        <taxon>Fungi</taxon>
        <taxon>Dikarya</taxon>
        <taxon>Ascomycota</taxon>
        <taxon>Saccharomycotina</taxon>
        <taxon>Saccharomycetes</taxon>
        <taxon>Saccharomycetales</taxon>
        <taxon>Saccharomycetaceae</taxon>
        <taxon>Henningerozyma</taxon>
    </lineage>
</organism>
<dbReference type="PANTHER" id="PTHR28181">
    <property type="entry name" value="UPF0655 PROTEIN YCR015C"/>
    <property type="match status" value="1"/>
</dbReference>